<accession>A0A845PV56</accession>
<reference evidence="2 3" key="1">
    <citation type="submission" date="2019-11" db="EMBL/GenBank/DDBJ databases">
        <title>Characterization of Elizabethkingia argenteiflava sp. nov., isolated from inner surface of Soybean Pods.</title>
        <authorList>
            <person name="Mo S."/>
        </authorList>
    </citation>
    <scope>NUCLEOTIDE SEQUENCE [LARGE SCALE GENOMIC DNA]</scope>
    <source>
        <strain evidence="2 3">YB22</strain>
    </source>
</reference>
<evidence type="ECO:0008006" key="4">
    <source>
        <dbReference type="Google" id="ProtNLM"/>
    </source>
</evidence>
<dbReference type="Proteomes" id="UP000553459">
    <property type="component" value="Unassembled WGS sequence"/>
</dbReference>
<dbReference type="EMBL" id="JAAABJ010000642">
    <property type="protein sequence ID" value="NAW52109.1"/>
    <property type="molecule type" value="Genomic_DNA"/>
</dbReference>
<keyword evidence="1" id="KW-0812">Transmembrane</keyword>
<comment type="caution">
    <text evidence="2">The sequence shown here is derived from an EMBL/GenBank/DDBJ whole genome shotgun (WGS) entry which is preliminary data.</text>
</comment>
<gene>
    <name evidence="2" type="ORF">GNY06_12250</name>
</gene>
<protein>
    <recommendedName>
        <fullName evidence="4">EamA domain-containing protein</fullName>
    </recommendedName>
</protein>
<name>A0A845PV56_9FLAO</name>
<keyword evidence="3" id="KW-1185">Reference proteome</keyword>
<sequence length="109" mass="12482">MQKYIIILMLGALSYAMLSYFTTIAYLQGYTAREITFAQAAIGAISLWILFLFKKNCLQKDLFKNQAKTSFGRNLNGHGCLRLVPLCSIYSRLSSHCFTDANDMDEYDW</sequence>
<evidence type="ECO:0000313" key="2">
    <source>
        <dbReference type="EMBL" id="NAW52109.1"/>
    </source>
</evidence>
<evidence type="ECO:0000313" key="3">
    <source>
        <dbReference type="Proteomes" id="UP000553459"/>
    </source>
</evidence>
<feature type="transmembrane region" description="Helical" evidence="1">
    <location>
        <begin position="7"/>
        <end position="29"/>
    </location>
</feature>
<evidence type="ECO:0000256" key="1">
    <source>
        <dbReference type="SAM" id="Phobius"/>
    </source>
</evidence>
<feature type="transmembrane region" description="Helical" evidence="1">
    <location>
        <begin position="35"/>
        <end position="53"/>
    </location>
</feature>
<keyword evidence="1" id="KW-1133">Transmembrane helix</keyword>
<organism evidence="2 3">
    <name type="scientific">Elizabethkingia argenteiflava</name>
    <dbReference type="NCBI Taxonomy" id="2681556"/>
    <lineage>
        <taxon>Bacteria</taxon>
        <taxon>Pseudomonadati</taxon>
        <taxon>Bacteroidota</taxon>
        <taxon>Flavobacteriia</taxon>
        <taxon>Flavobacteriales</taxon>
        <taxon>Weeksellaceae</taxon>
        <taxon>Elizabethkingia</taxon>
    </lineage>
</organism>
<dbReference type="RefSeq" id="WP_166520361.1">
    <property type="nucleotide sequence ID" value="NZ_JAAABJ010000642.1"/>
</dbReference>
<dbReference type="AlphaFoldDB" id="A0A845PV56"/>
<keyword evidence="1" id="KW-0472">Membrane</keyword>
<proteinExistence type="predicted"/>